<dbReference type="EMBL" id="CAEZTS010000081">
    <property type="protein sequence ID" value="CAB4580657.1"/>
    <property type="molecule type" value="Genomic_DNA"/>
</dbReference>
<organism evidence="1">
    <name type="scientific">freshwater metagenome</name>
    <dbReference type="NCBI Taxonomy" id="449393"/>
    <lineage>
        <taxon>unclassified sequences</taxon>
        <taxon>metagenomes</taxon>
        <taxon>ecological metagenomes</taxon>
    </lineage>
</organism>
<evidence type="ECO:0000313" key="1">
    <source>
        <dbReference type="EMBL" id="CAB4580657.1"/>
    </source>
</evidence>
<protein>
    <submittedName>
        <fullName evidence="1">Unannotated protein</fullName>
    </submittedName>
</protein>
<name>A0A6J6EXI0_9ZZZZ</name>
<reference evidence="1" key="1">
    <citation type="submission" date="2020-05" db="EMBL/GenBank/DDBJ databases">
        <authorList>
            <person name="Chiriac C."/>
            <person name="Salcher M."/>
            <person name="Ghai R."/>
            <person name="Kavagutti S V."/>
        </authorList>
    </citation>
    <scope>NUCLEOTIDE SEQUENCE</scope>
</reference>
<dbReference type="AlphaFoldDB" id="A0A6J6EXI0"/>
<gene>
    <name evidence="1" type="ORF">UFOPK1722_01008</name>
</gene>
<sequence length="70" mass="7463">MDAPTVMALGTREGEYPQASRFDVWVSPPLFPAATTTTMPSAMARLMAESKSALAVPPRLRFITAGVVPV</sequence>
<accession>A0A6J6EXI0</accession>
<proteinExistence type="predicted"/>